<dbReference type="Pfam" id="PF00051">
    <property type="entry name" value="Kringle"/>
    <property type="match status" value="4"/>
</dbReference>
<keyword evidence="3" id="KW-0325">Glycoprotein</keyword>
<dbReference type="FunFam" id="4.10.400.10:FF:000065">
    <property type="entry name" value="Transmembrane protease serine 7"/>
    <property type="match status" value="1"/>
</dbReference>
<dbReference type="OrthoDB" id="5917794at2759"/>
<evidence type="ECO:0000256" key="2">
    <source>
        <dbReference type="ARBA" id="ARBA00023157"/>
    </source>
</evidence>
<reference evidence="8 9" key="1">
    <citation type="submission" date="2020-08" db="EMBL/GenBank/DDBJ databases">
        <authorList>
            <person name="Hejnol A."/>
        </authorList>
    </citation>
    <scope>NUCLEOTIDE SEQUENCE [LARGE SCALE GENOMIC DNA]</scope>
</reference>
<feature type="disulfide bond" evidence="5">
    <location>
        <begin position="1575"/>
        <end position="1587"/>
    </location>
</feature>
<feature type="domain" description="MAM" evidence="6">
    <location>
        <begin position="350"/>
        <end position="514"/>
    </location>
</feature>
<dbReference type="PANTHER" id="PTHR23282">
    <property type="entry name" value="APICAL ENDOSOMAL GLYCOPROTEIN PRECURSOR"/>
    <property type="match status" value="1"/>
</dbReference>
<proteinExistence type="predicted"/>
<dbReference type="PROSITE" id="PS01209">
    <property type="entry name" value="LDLRA_1"/>
    <property type="match status" value="3"/>
</dbReference>
<dbReference type="SUPFAM" id="SSF57424">
    <property type="entry name" value="LDL receptor-like module"/>
    <property type="match status" value="6"/>
</dbReference>
<feature type="disulfide bond" evidence="5">
    <location>
        <begin position="1288"/>
        <end position="1306"/>
    </location>
</feature>
<feature type="disulfide bond" evidence="5">
    <location>
        <begin position="1281"/>
        <end position="1293"/>
    </location>
</feature>
<evidence type="ECO:0000256" key="4">
    <source>
        <dbReference type="PROSITE-ProRule" id="PRU00121"/>
    </source>
</evidence>
<evidence type="ECO:0000256" key="1">
    <source>
        <dbReference type="ARBA" id="ARBA00022572"/>
    </source>
</evidence>
<feature type="domain" description="MAM" evidence="6">
    <location>
        <begin position="100"/>
        <end position="253"/>
    </location>
</feature>
<feature type="disulfide bond" evidence="5">
    <location>
        <begin position="1158"/>
        <end position="1170"/>
    </location>
</feature>
<dbReference type="SMART" id="SM00137">
    <property type="entry name" value="MAM"/>
    <property type="match status" value="4"/>
</dbReference>
<dbReference type="InterPro" id="IPR051560">
    <property type="entry name" value="MAM_domain-containing"/>
</dbReference>
<feature type="disulfide bond" evidence="5">
    <location>
        <begin position="524"/>
        <end position="542"/>
    </location>
</feature>
<dbReference type="SMART" id="SM00192">
    <property type="entry name" value="LDLa"/>
    <property type="match status" value="6"/>
</dbReference>
<feature type="domain" description="Kringle" evidence="7">
    <location>
        <begin position="1205"/>
        <end position="1275"/>
    </location>
</feature>
<dbReference type="InterPro" id="IPR036055">
    <property type="entry name" value="LDL_receptor-like_sf"/>
</dbReference>
<feature type="disulfide bond" evidence="5">
    <location>
        <begin position="1612"/>
        <end position="1624"/>
    </location>
</feature>
<comment type="caution">
    <text evidence="8">The sequence shown here is derived from an EMBL/GenBank/DDBJ whole genome shotgun (WGS) entry which is preliminary data.</text>
</comment>
<evidence type="ECO:0000259" key="7">
    <source>
        <dbReference type="PROSITE" id="PS50070"/>
    </source>
</evidence>
<keyword evidence="2 5" id="KW-1015">Disulfide bond</keyword>
<dbReference type="Pfam" id="PF00057">
    <property type="entry name" value="Ldl_recept_a"/>
    <property type="match status" value="6"/>
</dbReference>
<evidence type="ECO:0000313" key="9">
    <source>
        <dbReference type="Proteomes" id="UP000549394"/>
    </source>
</evidence>
<feature type="domain" description="Kringle" evidence="7">
    <location>
        <begin position="264"/>
        <end position="335"/>
    </location>
</feature>
<gene>
    <name evidence="8" type="ORF">DGYR_LOCUS12704</name>
</gene>
<feature type="disulfide bond" evidence="5">
    <location>
        <begin position="1619"/>
        <end position="1637"/>
    </location>
</feature>
<dbReference type="GO" id="GO:0016020">
    <property type="term" value="C:membrane"/>
    <property type="evidence" value="ECO:0007669"/>
    <property type="project" value="InterPro"/>
</dbReference>
<evidence type="ECO:0000256" key="5">
    <source>
        <dbReference type="PROSITE-ProRule" id="PRU00124"/>
    </source>
</evidence>
<keyword evidence="9" id="KW-1185">Reference proteome</keyword>
<dbReference type="Proteomes" id="UP000549394">
    <property type="component" value="Unassembled WGS sequence"/>
</dbReference>
<feature type="domain" description="MAM" evidence="6">
    <location>
        <begin position="985"/>
        <end position="1160"/>
    </location>
</feature>
<feature type="domain" description="Kringle" evidence="7">
    <location>
        <begin position="1376"/>
        <end position="1459"/>
    </location>
</feature>
<name>A0A7I8WB01_9ANNE</name>
<dbReference type="Gene3D" id="4.10.400.10">
    <property type="entry name" value="Low-density Lipoprotein Receptor"/>
    <property type="match status" value="6"/>
</dbReference>
<dbReference type="PRINTS" id="PR00261">
    <property type="entry name" value="LDLRECEPTOR"/>
</dbReference>
<dbReference type="PROSITE" id="PS50070">
    <property type="entry name" value="KRINGLE_2"/>
    <property type="match status" value="4"/>
</dbReference>
<dbReference type="CDD" id="cd00112">
    <property type="entry name" value="LDLa"/>
    <property type="match status" value="6"/>
</dbReference>
<dbReference type="SUPFAM" id="SSF49899">
    <property type="entry name" value="Concanavalin A-like lectins/glucanases"/>
    <property type="match status" value="5"/>
</dbReference>
<dbReference type="InterPro" id="IPR013320">
    <property type="entry name" value="ConA-like_dom_sf"/>
</dbReference>
<feature type="domain" description="MAM" evidence="6">
    <location>
        <begin position="671"/>
        <end position="835"/>
    </location>
</feature>
<dbReference type="PROSITE" id="PS00021">
    <property type="entry name" value="KRINGLE_1"/>
    <property type="match status" value="3"/>
</dbReference>
<sequence length="1713" mass="197020">MIEKKLNWTSLFYGFSQDTTFHGVKYITKSSKFLLRRFMDYFNYPKAVDVEVLYTKQLEYPVITLCNQNVYRASATVETGVFDAFESYFTKTTQNKGKESFCSFDLDFCNFHQVKFDDIDWQRRKLGNIQTLSGPDNDHTTGSGYFLFLEGGKEQMGRLISSWHSAKTWKTSCVTFYYFMYGSSVNKLQFYVVDPDNYSYKLWEKSGCQGKRWRKASVSVNLELFQIRFDGYTGRADRHVIAVDDVSIKQCDRESQDCRNDKTGDLYRGNQSFSINNRRCLYWNDVHSVELLFFEDETIRQTKNFCRNPGGRKSEPWCFVQRNPLLWEYCNIPLCDSKEKVKIEIEESSVDCNFEKSSICGYDKSSNTNDFMWTLRNGSSTHDHLGPTMDKTFYSPLKGNFMMVDSRYAVENSISWLESPPVLLKVSCCLKFYFCKRGQINLRLFLIKDNNIRTPLDEIIETANSWKLKTVNINKWKRSLLMFVRVLFEAEHKFGFDSTIAIDEIELQRRNCRLEECKTDEFKCSNGRCIDGKKVCNGNNDCFDYSDEELPCFGFMKVFSYGPKVTSYAILRSPSINTSSESCAVFSTLLNSSVSAALNIYADLEKGPTKILATISKSPNKYITKNIVPLPPNVQMSLSFESRMDTFGHEAYVGNISLDRNCSTYETEINVNCTFESEILCGFIIEYEKHGYSWYRTNSSSSIFNGPLTDHTFQNSSSGNFIITRGLVGVKGNRARISSPNFKPQSSISCLSYYYHMFGSLIGRLQVILRLEEKLTIHVFKHEFNHGNVWLHNEILIRNQQNVEMKVIFESIRGFDRSNKMALDDISFYNGFCQTLQGFLQSFFHSYTTKSLYIHAAQCLNSSFQCQNGQCIDKSLVCNGESECFDGSDESNCSDCLHDIQGRFYTGKLSTTESGKRCMSWKEAVGETQTTISVETGETSLTEMTNYCRNVNGKKSPWCYVSKERWEFCSISNCGTKINIPIQKISLSLETKETINCKYLQNAEKINTDATIRHWIRTNTPTPSQGTGPDHDHTYGNRTGFYLYVESTQEGPPLKFGDETFLFSPIVKPVKNHCLQFFYHIFGLDINKLNVYMKVNNLYKSLAKFNKSTQLPNWFMAEYFIRPNIEQIVFHYIRGVDFRNDPGIDDVLLYPGNSHRTCSHFEFTCSNGHCINNTYTCDGYDNCGDFSDELVCETECKRSLQEQWYIGTRNVSQTGKKCLYWRNMSNSFKIPYRFPDESLQSAENYCRNPTNRTFGPWCYVDKESEMWEYCNIPKCSVFQSCQSNEFQCANGMCIDKKHLCDGVNDCNDRSDEMEICGSAYNISCDFSDRYMCGYTDDSPNWNYRFQRKGSFDGSVQSVIRLLTTKWDECFHEDTAGIDYEGNVQKTVNGITCQIWRVQFPKAHPFYLDSFFPEKNITEAENYCRNPSKSVPNYDHLAKPFCISSRSVNQSVGDCNLKVCQYSFLKTNWGLSQGHIARINSPIVKGGVGDSCLEFIFLMIGENAGSLTLILNNEKGSNVLWKGEGDYGNTWKIVSVNIKSNTSFFITFLSESGEKNSAIAIGKISLKNDSCRKDNCSGMFQCKDSSVCIDKKRVCDGLTDCKDSSDENSCSSCSNDNFQCKNERCISLFKIDDGRNDCFDNSDENISYYYPKLAKLISMKKEENNSNVHSFSNRNWNKDYVFSKKDYEPDIEGILIIKKGKRDREEGRNGWMSE</sequence>
<dbReference type="Pfam" id="PF00629">
    <property type="entry name" value="MAM"/>
    <property type="match status" value="5"/>
</dbReference>
<protein>
    <submittedName>
        <fullName evidence="8">DgyrCDS13559</fullName>
    </submittedName>
</protein>
<dbReference type="PRINTS" id="PR00018">
    <property type="entry name" value="KRINGLE"/>
</dbReference>
<dbReference type="InterPro" id="IPR002172">
    <property type="entry name" value="LDrepeatLR_classA_rpt"/>
</dbReference>
<dbReference type="SUPFAM" id="SSF57440">
    <property type="entry name" value="Kringle-like"/>
    <property type="match status" value="4"/>
</dbReference>
<feature type="disulfide bond" evidence="5">
    <location>
        <begin position="1165"/>
        <end position="1183"/>
    </location>
</feature>
<feature type="domain" description="Kringle" evidence="7">
    <location>
        <begin position="895"/>
        <end position="974"/>
    </location>
</feature>
<feature type="domain" description="MAM" evidence="6">
    <location>
        <begin position="1322"/>
        <end position="1572"/>
    </location>
</feature>
<dbReference type="InterPro" id="IPR000001">
    <property type="entry name" value="Kringle"/>
</dbReference>
<dbReference type="InterPro" id="IPR000998">
    <property type="entry name" value="MAM_dom"/>
</dbReference>
<dbReference type="InterPro" id="IPR013806">
    <property type="entry name" value="Kringle-like"/>
</dbReference>
<dbReference type="InterPro" id="IPR018056">
    <property type="entry name" value="Kringle_CS"/>
</dbReference>
<feature type="disulfide bond" evidence="5">
    <location>
        <begin position="1177"/>
        <end position="1192"/>
    </location>
</feature>
<dbReference type="PROSITE" id="PS50068">
    <property type="entry name" value="LDLRA_2"/>
    <property type="match status" value="6"/>
</dbReference>
<accession>A0A7I8WB01</accession>
<comment type="caution">
    <text evidence="4">Lacks conserved residue(s) required for the propagation of feature annotation.</text>
</comment>
<dbReference type="EMBL" id="CAJFCJ010000025">
    <property type="protein sequence ID" value="CAD5125316.1"/>
    <property type="molecule type" value="Genomic_DNA"/>
</dbReference>
<dbReference type="PANTHER" id="PTHR23282:SF101">
    <property type="entry name" value="MAM DOMAIN-CONTAINING PROTEIN"/>
    <property type="match status" value="1"/>
</dbReference>
<evidence type="ECO:0000259" key="6">
    <source>
        <dbReference type="PROSITE" id="PS50060"/>
    </source>
</evidence>
<dbReference type="SMART" id="SM00130">
    <property type="entry name" value="KR"/>
    <property type="match status" value="4"/>
</dbReference>
<evidence type="ECO:0000256" key="3">
    <source>
        <dbReference type="ARBA" id="ARBA00023180"/>
    </source>
</evidence>
<dbReference type="PROSITE" id="PS50060">
    <property type="entry name" value="MAM_2"/>
    <property type="match status" value="5"/>
</dbReference>
<feature type="disulfide bond" evidence="5">
    <location>
        <begin position="517"/>
        <end position="529"/>
    </location>
</feature>
<dbReference type="CDD" id="cd06263">
    <property type="entry name" value="MAM"/>
    <property type="match status" value="4"/>
</dbReference>
<dbReference type="Gene3D" id="2.60.120.200">
    <property type="match status" value="5"/>
</dbReference>
<feature type="disulfide bond" evidence="5">
    <location>
        <begin position="1594"/>
        <end position="1609"/>
    </location>
</feature>
<feature type="disulfide bond" evidence="5">
    <location>
        <begin position="859"/>
        <end position="871"/>
    </location>
</feature>
<dbReference type="InterPro" id="IPR023415">
    <property type="entry name" value="LDLR_class-A_CS"/>
</dbReference>
<dbReference type="InterPro" id="IPR038178">
    <property type="entry name" value="Kringle_sf"/>
</dbReference>
<keyword evidence="1 4" id="KW-0420">Kringle</keyword>
<evidence type="ECO:0000313" key="8">
    <source>
        <dbReference type="EMBL" id="CAD5125316.1"/>
    </source>
</evidence>
<dbReference type="Gene3D" id="2.40.20.10">
    <property type="entry name" value="Plasminogen Kringle 4"/>
    <property type="match status" value="3"/>
</dbReference>
<organism evidence="8 9">
    <name type="scientific">Dimorphilus gyrociliatus</name>
    <dbReference type="NCBI Taxonomy" id="2664684"/>
    <lineage>
        <taxon>Eukaryota</taxon>
        <taxon>Metazoa</taxon>
        <taxon>Spiralia</taxon>
        <taxon>Lophotrochozoa</taxon>
        <taxon>Annelida</taxon>
        <taxon>Polychaeta</taxon>
        <taxon>Polychaeta incertae sedis</taxon>
        <taxon>Dinophilidae</taxon>
        <taxon>Dimorphilus</taxon>
    </lineage>
</organism>
<feature type="disulfide bond" evidence="5">
    <location>
        <begin position="878"/>
        <end position="893"/>
    </location>
</feature>
<dbReference type="CDD" id="cd00108">
    <property type="entry name" value="KR"/>
    <property type="match status" value="1"/>
</dbReference>
<feature type="disulfide bond" evidence="5">
    <location>
        <begin position="866"/>
        <end position="884"/>
    </location>
</feature>